<dbReference type="EMBL" id="JABDTM020026949">
    <property type="protein sequence ID" value="KAH0811239.1"/>
    <property type="molecule type" value="Genomic_DNA"/>
</dbReference>
<reference evidence="1" key="2">
    <citation type="submission" date="2021-08" db="EMBL/GenBank/DDBJ databases">
        <authorList>
            <person name="Eriksson T."/>
        </authorList>
    </citation>
    <scope>NUCLEOTIDE SEQUENCE</scope>
    <source>
        <strain evidence="1">Stoneville</strain>
        <tissue evidence="1">Whole head</tissue>
    </source>
</reference>
<dbReference type="Proteomes" id="UP000719412">
    <property type="component" value="Unassembled WGS sequence"/>
</dbReference>
<name>A0A8J6L4Y3_TENMO</name>
<evidence type="ECO:0000313" key="1">
    <source>
        <dbReference type="EMBL" id="KAH0811239.1"/>
    </source>
</evidence>
<protein>
    <submittedName>
        <fullName evidence="1">Uncharacterized protein</fullName>
    </submittedName>
</protein>
<accession>A0A8J6L4Y3</accession>
<keyword evidence="2" id="KW-1185">Reference proteome</keyword>
<organism evidence="1 2">
    <name type="scientific">Tenebrio molitor</name>
    <name type="common">Yellow mealworm beetle</name>
    <dbReference type="NCBI Taxonomy" id="7067"/>
    <lineage>
        <taxon>Eukaryota</taxon>
        <taxon>Metazoa</taxon>
        <taxon>Ecdysozoa</taxon>
        <taxon>Arthropoda</taxon>
        <taxon>Hexapoda</taxon>
        <taxon>Insecta</taxon>
        <taxon>Pterygota</taxon>
        <taxon>Neoptera</taxon>
        <taxon>Endopterygota</taxon>
        <taxon>Coleoptera</taxon>
        <taxon>Polyphaga</taxon>
        <taxon>Cucujiformia</taxon>
        <taxon>Tenebrionidae</taxon>
        <taxon>Tenebrio</taxon>
    </lineage>
</organism>
<proteinExistence type="predicted"/>
<evidence type="ECO:0000313" key="2">
    <source>
        <dbReference type="Proteomes" id="UP000719412"/>
    </source>
</evidence>
<sequence length="187" mass="20657">MLRGVLARPHLTTPLLRVRNLSVETQTTRESSYSSGVGSPVESLVWTVDTRERWVVVSEISSSGECWGRGKNWEFVVRCEGGVRVGKCPISSSGYERKLPTDAKCSGTSYHPANNSRSLHCSGDGETEYREVDVCVAIGILDCSTRGWGIQDVLMRTPIRLEGPGYDRALRNITTPCDLHIRLFALA</sequence>
<comment type="caution">
    <text evidence="1">The sequence shown here is derived from an EMBL/GenBank/DDBJ whole genome shotgun (WGS) entry which is preliminary data.</text>
</comment>
<reference evidence="1" key="1">
    <citation type="journal article" date="2020" name="J Insects Food Feed">
        <title>The yellow mealworm (Tenebrio molitor) genome: a resource for the emerging insects as food and feed industry.</title>
        <authorList>
            <person name="Eriksson T."/>
            <person name="Andere A."/>
            <person name="Kelstrup H."/>
            <person name="Emery V."/>
            <person name="Picard C."/>
        </authorList>
    </citation>
    <scope>NUCLEOTIDE SEQUENCE</scope>
    <source>
        <strain evidence="1">Stoneville</strain>
        <tissue evidence="1">Whole head</tissue>
    </source>
</reference>
<dbReference type="AlphaFoldDB" id="A0A8J6L4Y3"/>
<gene>
    <name evidence="1" type="ORF">GEV33_011554</name>
</gene>